<keyword evidence="1" id="KW-0175">Coiled coil</keyword>
<organism evidence="2 3">
    <name type="scientific">Acetobacterium woodii (strain ATCC 29683 / DSM 1030 / JCM 2381 / KCTC 1655 / WB1)</name>
    <dbReference type="NCBI Taxonomy" id="931626"/>
    <lineage>
        <taxon>Bacteria</taxon>
        <taxon>Bacillati</taxon>
        <taxon>Bacillota</taxon>
        <taxon>Clostridia</taxon>
        <taxon>Eubacteriales</taxon>
        <taxon>Eubacteriaceae</taxon>
        <taxon>Acetobacterium</taxon>
    </lineage>
</organism>
<gene>
    <name evidence="2" type="ordered locus">Awo_c31260</name>
</gene>
<feature type="coiled-coil region" evidence="1">
    <location>
        <begin position="19"/>
        <end position="53"/>
    </location>
</feature>
<name>H6LIW5_ACEWD</name>
<evidence type="ECO:0000256" key="1">
    <source>
        <dbReference type="SAM" id="Coils"/>
    </source>
</evidence>
<dbReference type="HOGENOM" id="CLU_2968699_0_0_9"/>
<reference evidence="3" key="1">
    <citation type="submission" date="2011-07" db="EMBL/GenBank/DDBJ databases">
        <title>Complete genome sequence of Acetobacterium woodii.</title>
        <authorList>
            <person name="Poehlein A."/>
            <person name="Schmidt S."/>
            <person name="Kaster A.-K."/>
            <person name="Goenrich M."/>
            <person name="Vollmers J."/>
            <person name="Thuermer A."/>
            <person name="Gottschalk G."/>
            <person name="Thauer R.K."/>
            <person name="Daniel R."/>
            <person name="Mueller V."/>
        </authorList>
    </citation>
    <scope>NUCLEOTIDE SEQUENCE [LARGE SCALE GENOMIC DNA]</scope>
    <source>
        <strain evidence="3">ATCC 29683 / DSM 1030 / JCM 2381 / KCTC 1655 / WB1</strain>
    </source>
</reference>
<dbReference type="AlphaFoldDB" id="H6LIW5"/>
<evidence type="ECO:0000313" key="2">
    <source>
        <dbReference type="EMBL" id="AFA49854.1"/>
    </source>
</evidence>
<accession>H6LIW5</accession>
<dbReference type="RefSeq" id="WP_014357451.1">
    <property type="nucleotide sequence ID" value="NC_016894.1"/>
</dbReference>
<protein>
    <submittedName>
        <fullName evidence="2">Uncharacterized protein</fullName>
    </submittedName>
</protein>
<evidence type="ECO:0000313" key="3">
    <source>
        <dbReference type="Proteomes" id="UP000007177"/>
    </source>
</evidence>
<proteinExistence type="predicted"/>
<reference evidence="2 3" key="2">
    <citation type="journal article" date="2012" name="PLoS ONE">
        <title>An ancient pathway combining carbon dioxide fixation with the generation and utilization of a sodium ion gradient for ATP synthesis.</title>
        <authorList>
            <person name="Poehlein A."/>
            <person name="Schmidt S."/>
            <person name="Kaster A.K."/>
            <person name="Goenrich M."/>
            <person name="Vollmers J."/>
            <person name="Thurmer A."/>
            <person name="Bertsch J."/>
            <person name="Schuchmann K."/>
            <person name="Voigt B."/>
            <person name="Hecker M."/>
            <person name="Daniel R."/>
            <person name="Thauer R.K."/>
            <person name="Gottschalk G."/>
            <person name="Muller V."/>
        </authorList>
    </citation>
    <scope>NUCLEOTIDE SEQUENCE [LARGE SCALE GENOMIC DNA]</scope>
    <source>
        <strain evidence="3">ATCC 29683 / DSM 1030 / JCM 2381 / KCTC 1655 / WB1</strain>
    </source>
</reference>
<dbReference type="Proteomes" id="UP000007177">
    <property type="component" value="Chromosome"/>
</dbReference>
<dbReference type="KEGG" id="awo:Awo_c31260"/>
<sequence length="58" mass="6612">MGWGPSEKLRLNVTMDIGCEEATNKLRDIMNLVDQLDTEVENLHNILRNTNATVVEEK</sequence>
<dbReference type="EMBL" id="CP002987">
    <property type="protein sequence ID" value="AFA49854.1"/>
    <property type="molecule type" value="Genomic_DNA"/>
</dbReference>
<keyword evidence="3" id="KW-1185">Reference proteome</keyword>